<dbReference type="Pfam" id="PF00072">
    <property type="entry name" value="Response_reg"/>
    <property type="match status" value="1"/>
</dbReference>
<sequence>MTAVKIMVVDDTITYRQIVSKVVESIPGTELVASASSGRTALMKLEGTKPDLIFLDVMMPEMDGIETLRQVKLINPDVAVVMVSGVDKENAKITLASLEAGALDFVAKPQTSGMAESMELLKNALEPIINLVRDRLAPHRKAVPAPSKVLPTVKKSDQKPFDLVVLGISTGGPNALYTLFSGLKGTVPCPFLIVQHMPPLFTQSLAERLDGVTQMKVKEAQEGDLLAPGMVFIAPGGKHMVVTQGPKGNQVSILDSPPVNHCKPAVDVLFASVSKLPGLRPLSVVMTGMGRDGTEGVKALKGTGTYCLVQDEATSVVWGMPGSVYESQGADEVLPLEKIGARILELTCT</sequence>
<name>A0A1F6GMR7_9PROT</name>
<gene>
    <name evidence="4" type="primary">cheB</name>
    <name evidence="9" type="ORF">A2557_12450</name>
</gene>
<dbReference type="EC" id="3.1.1.61" evidence="4"/>
<proteinExistence type="inferred from homology"/>
<feature type="active site" evidence="4 5">
    <location>
        <position position="292"/>
    </location>
</feature>
<comment type="PTM">
    <text evidence="4">Phosphorylated by CheA. Phosphorylation of the N-terminal regulatory domain activates the methylesterase activity.</text>
</comment>
<evidence type="ECO:0000256" key="5">
    <source>
        <dbReference type="PROSITE-ProRule" id="PRU00050"/>
    </source>
</evidence>
<accession>A0A1F6GMR7</accession>
<evidence type="ECO:0000259" key="8">
    <source>
        <dbReference type="PROSITE" id="PS50122"/>
    </source>
</evidence>
<dbReference type="SUPFAM" id="SSF52738">
    <property type="entry name" value="Methylesterase CheB, C-terminal domain"/>
    <property type="match status" value="1"/>
</dbReference>
<keyword evidence="4 6" id="KW-0597">Phosphoprotein</keyword>
<dbReference type="Proteomes" id="UP000177583">
    <property type="component" value="Unassembled WGS sequence"/>
</dbReference>
<evidence type="ECO:0000259" key="7">
    <source>
        <dbReference type="PROSITE" id="PS50110"/>
    </source>
</evidence>
<dbReference type="GO" id="GO:0008984">
    <property type="term" value="F:protein-glutamate methylesterase activity"/>
    <property type="evidence" value="ECO:0007669"/>
    <property type="project" value="UniProtKB-UniRule"/>
</dbReference>
<feature type="modified residue" description="4-aspartylphosphate" evidence="4 6">
    <location>
        <position position="56"/>
    </location>
</feature>
<dbReference type="PROSITE" id="PS50122">
    <property type="entry name" value="CHEB"/>
    <property type="match status" value="1"/>
</dbReference>
<feature type="active site" evidence="4 5">
    <location>
        <position position="169"/>
    </location>
</feature>
<organism evidence="9 10">
    <name type="scientific">Candidatus Lambdaproteobacteria bacterium RIFOXYD2_FULL_56_26</name>
    <dbReference type="NCBI Taxonomy" id="1817773"/>
    <lineage>
        <taxon>Bacteria</taxon>
        <taxon>Pseudomonadati</taxon>
        <taxon>Pseudomonadota</taxon>
        <taxon>Candidatus Lambdaproteobacteria</taxon>
    </lineage>
</organism>
<dbReference type="NCBIfam" id="NF001965">
    <property type="entry name" value="PRK00742.1"/>
    <property type="match status" value="1"/>
</dbReference>
<comment type="catalytic activity">
    <reaction evidence="3 4">
        <text>[protein]-L-glutamate 5-O-methyl ester + H2O = L-glutamyl-[protein] + methanol + H(+)</text>
        <dbReference type="Rhea" id="RHEA:23236"/>
        <dbReference type="Rhea" id="RHEA-COMP:10208"/>
        <dbReference type="Rhea" id="RHEA-COMP:10311"/>
        <dbReference type="ChEBI" id="CHEBI:15377"/>
        <dbReference type="ChEBI" id="CHEBI:15378"/>
        <dbReference type="ChEBI" id="CHEBI:17790"/>
        <dbReference type="ChEBI" id="CHEBI:29973"/>
        <dbReference type="ChEBI" id="CHEBI:82795"/>
        <dbReference type="EC" id="3.1.1.61"/>
    </reaction>
</comment>
<dbReference type="PROSITE" id="PS50110">
    <property type="entry name" value="RESPONSE_REGULATORY"/>
    <property type="match status" value="1"/>
</dbReference>
<comment type="subcellular location">
    <subcellularLocation>
        <location evidence="4">Cytoplasm</location>
    </subcellularLocation>
</comment>
<dbReference type="SUPFAM" id="SSF52172">
    <property type="entry name" value="CheY-like"/>
    <property type="match status" value="1"/>
</dbReference>
<dbReference type="InterPro" id="IPR001789">
    <property type="entry name" value="Sig_transdc_resp-reg_receiver"/>
</dbReference>
<evidence type="ECO:0000256" key="6">
    <source>
        <dbReference type="PROSITE-ProRule" id="PRU00169"/>
    </source>
</evidence>
<comment type="function">
    <text evidence="4">Involved in chemotaxis. Part of a chemotaxis signal transduction system that modulates chemotaxis in response to various stimuli. Catalyzes the demethylation of specific methylglutamate residues introduced into the chemoreceptors (methyl-accepting chemotaxis proteins or MCP) by CheR. Also mediates the irreversible deamidation of specific glutamine residues to glutamic acid.</text>
</comment>
<dbReference type="GO" id="GO:0000156">
    <property type="term" value="F:phosphorelay response regulator activity"/>
    <property type="evidence" value="ECO:0007669"/>
    <property type="project" value="InterPro"/>
</dbReference>
<dbReference type="InterPro" id="IPR011006">
    <property type="entry name" value="CheY-like_superfamily"/>
</dbReference>
<dbReference type="AlphaFoldDB" id="A0A1F6GMR7"/>
<dbReference type="PIRSF" id="PIRSF000876">
    <property type="entry name" value="RR_chemtxs_CheB"/>
    <property type="match status" value="1"/>
</dbReference>
<keyword evidence="1 4" id="KW-0145">Chemotaxis</keyword>
<comment type="caution">
    <text evidence="9">The sequence shown here is derived from an EMBL/GenBank/DDBJ whole genome shotgun (WGS) entry which is preliminary data.</text>
</comment>
<feature type="domain" description="Response regulatory" evidence="7">
    <location>
        <begin position="5"/>
        <end position="123"/>
    </location>
</feature>
<evidence type="ECO:0000313" key="9">
    <source>
        <dbReference type="EMBL" id="OGG99404.1"/>
    </source>
</evidence>
<dbReference type="CDD" id="cd16432">
    <property type="entry name" value="CheB_Rec"/>
    <property type="match status" value="1"/>
</dbReference>
<dbReference type="PANTHER" id="PTHR42872:SF3">
    <property type="entry name" value="PROTEIN-GLUTAMATE METHYLESTERASE_PROTEIN-GLUTAMINE GLUTAMINASE 1"/>
    <property type="match status" value="1"/>
</dbReference>
<dbReference type="PANTHER" id="PTHR42872">
    <property type="entry name" value="PROTEIN-GLUTAMATE METHYLESTERASE/PROTEIN-GLUTAMINE GLUTAMINASE"/>
    <property type="match status" value="1"/>
</dbReference>
<evidence type="ECO:0000256" key="3">
    <source>
        <dbReference type="ARBA" id="ARBA00048267"/>
    </source>
</evidence>
<dbReference type="Pfam" id="PF01339">
    <property type="entry name" value="CheB_methylest"/>
    <property type="match status" value="1"/>
</dbReference>
<comment type="similarity">
    <text evidence="4">Belongs to the CheB family.</text>
</comment>
<comment type="domain">
    <text evidence="4">Contains a C-terminal catalytic domain, and an N-terminal region which modulates catalytic activity.</text>
</comment>
<dbReference type="Gene3D" id="3.40.50.2300">
    <property type="match status" value="1"/>
</dbReference>
<evidence type="ECO:0000313" key="10">
    <source>
        <dbReference type="Proteomes" id="UP000177583"/>
    </source>
</evidence>
<evidence type="ECO:0000256" key="1">
    <source>
        <dbReference type="ARBA" id="ARBA00022500"/>
    </source>
</evidence>
<dbReference type="Gene3D" id="3.40.50.180">
    <property type="entry name" value="Methylesterase CheB, C-terminal domain"/>
    <property type="match status" value="1"/>
</dbReference>
<reference evidence="9 10" key="1">
    <citation type="journal article" date="2016" name="Nat. Commun.">
        <title>Thousands of microbial genomes shed light on interconnected biogeochemical processes in an aquifer system.</title>
        <authorList>
            <person name="Anantharaman K."/>
            <person name="Brown C.T."/>
            <person name="Hug L.A."/>
            <person name="Sharon I."/>
            <person name="Castelle C.J."/>
            <person name="Probst A.J."/>
            <person name="Thomas B.C."/>
            <person name="Singh A."/>
            <person name="Wilkins M.J."/>
            <person name="Karaoz U."/>
            <person name="Brodie E.L."/>
            <person name="Williams K.H."/>
            <person name="Hubbard S.S."/>
            <person name="Banfield J.F."/>
        </authorList>
    </citation>
    <scope>NUCLEOTIDE SEQUENCE [LARGE SCALE GENOMIC DNA]</scope>
</reference>
<dbReference type="SMART" id="SM00448">
    <property type="entry name" value="REC"/>
    <property type="match status" value="1"/>
</dbReference>
<dbReference type="InterPro" id="IPR008248">
    <property type="entry name" value="CheB-like"/>
</dbReference>
<protein>
    <recommendedName>
        <fullName evidence="4">Protein-glutamate methylesterase/protein-glutamine glutaminase</fullName>
        <ecNumber evidence="4">3.1.1.61</ecNumber>
        <ecNumber evidence="4">3.5.1.44</ecNumber>
    </recommendedName>
</protein>
<dbReference type="EMBL" id="MFNF01000057">
    <property type="protein sequence ID" value="OGG99404.1"/>
    <property type="molecule type" value="Genomic_DNA"/>
</dbReference>
<evidence type="ECO:0000256" key="4">
    <source>
        <dbReference type="HAMAP-Rule" id="MF_00099"/>
    </source>
</evidence>
<dbReference type="CDD" id="cd17541">
    <property type="entry name" value="REC_CheB-like"/>
    <property type="match status" value="1"/>
</dbReference>
<feature type="active site" evidence="4 5">
    <location>
        <position position="196"/>
    </location>
</feature>
<keyword evidence="4" id="KW-0963">Cytoplasm</keyword>
<dbReference type="GO" id="GO:0050568">
    <property type="term" value="F:protein-glutamine glutaminase activity"/>
    <property type="evidence" value="ECO:0007669"/>
    <property type="project" value="UniProtKB-UniRule"/>
</dbReference>
<keyword evidence="2 4" id="KW-0378">Hydrolase</keyword>
<dbReference type="HAMAP" id="MF_00099">
    <property type="entry name" value="CheB_chemtxs"/>
    <property type="match status" value="1"/>
</dbReference>
<dbReference type="GO" id="GO:0006935">
    <property type="term" value="P:chemotaxis"/>
    <property type="evidence" value="ECO:0007669"/>
    <property type="project" value="UniProtKB-UniRule"/>
</dbReference>
<comment type="catalytic activity">
    <reaction evidence="4">
        <text>L-glutaminyl-[protein] + H2O = L-glutamyl-[protein] + NH4(+)</text>
        <dbReference type="Rhea" id="RHEA:16441"/>
        <dbReference type="Rhea" id="RHEA-COMP:10207"/>
        <dbReference type="Rhea" id="RHEA-COMP:10208"/>
        <dbReference type="ChEBI" id="CHEBI:15377"/>
        <dbReference type="ChEBI" id="CHEBI:28938"/>
        <dbReference type="ChEBI" id="CHEBI:29973"/>
        <dbReference type="ChEBI" id="CHEBI:30011"/>
        <dbReference type="EC" id="3.5.1.44"/>
    </reaction>
</comment>
<feature type="domain" description="CheB-type methylesterase" evidence="8">
    <location>
        <begin position="160"/>
        <end position="349"/>
    </location>
</feature>
<dbReference type="InterPro" id="IPR035909">
    <property type="entry name" value="CheB_C"/>
</dbReference>
<dbReference type="InterPro" id="IPR000673">
    <property type="entry name" value="Sig_transdc_resp-reg_Me-estase"/>
</dbReference>
<dbReference type="GO" id="GO:0005737">
    <property type="term" value="C:cytoplasm"/>
    <property type="evidence" value="ECO:0007669"/>
    <property type="project" value="UniProtKB-SubCell"/>
</dbReference>
<dbReference type="EC" id="3.5.1.44" evidence="4"/>
<evidence type="ECO:0000256" key="2">
    <source>
        <dbReference type="ARBA" id="ARBA00022801"/>
    </source>
</evidence>